<reference evidence="1 5" key="1">
    <citation type="submission" date="2020-10" db="EMBL/GenBank/DDBJ databases">
        <title>Complete genome sequence of Corynebacterium massiliense DSM 45435, type strain of Corynebacterium massiliense.</title>
        <authorList>
            <person name="Busche T."/>
            <person name="Kalinowski J."/>
            <person name="Ruckert C."/>
        </authorList>
    </citation>
    <scope>NUCLEOTIDE SEQUENCE [LARGE SCALE GENOMIC DNA]</scope>
    <source>
        <strain evidence="1 5">DSM 45435</strain>
    </source>
</reference>
<evidence type="ECO:0000313" key="3">
    <source>
        <dbReference type="EMBL" id="WCZ31718.1"/>
    </source>
</evidence>
<evidence type="ECO:0000313" key="1">
    <source>
        <dbReference type="EMBL" id="WCZ31491.1"/>
    </source>
</evidence>
<evidence type="ECO:0000313" key="5">
    <source>
        <dbReference type="Proteomes" id="UP001220064"/>
    </source>
</evidence>
<dbReference type="EMBL" id="CP063189">
    <property type="protein sequence ID" value="WCZ31617.1"/>
    <property type="molecule type" value="Genomic_DNA"/>
</dbReference>
<evidence type="ECO:0000313" key="2">
    <source>
        <dbReference type="EMBL" id="WCZ31617.1"/>
    </source>
</evidence>
<dbReference type="EMBL" id="CP063189">
    <property type="protein sequence ID" value="WCZ33028.1"/>
    <property type="molecule type" value="Genomic_DNA"/>
</dbReference>
<organism evidence="1 5">
    <name type="scientific">Corynebacterium massiliense DSM 45435</name>
    <dbReference type="NCBI Taxonomy" id="1121364"/>
    <lineage>
        <taxon>Bacteria</taxon>
        <taxon>Bacillati</taxon>
        <taxon>Actinomycetota</taxon>
        <taxon>Actinomycetes</taxon>
        <taxon>Mycobacteriales</taxon>
        <taxon>Corynebacteriaceae</taxon>
        <taxon>Corynebacterium</taxon>
    </lineage>
</organism>
<dbReference type="EMBL" id="CP063189">
    <property type="protein sequence ID" value="WCZ31491.1"/>
    <property type="molecule type" value="Genomic_DNA"/>
</dbReference>
<dbReference type="Proteomes" id="UP001220064">
    <property type="component" value="Chromosome"/>
</dbReference>
<gene>
    <name evidence="1" type="ORF">CMASS_00090</name>
    <name evidence="2" type="ORF">CMASS_00750</name>
    <name evidence="3" type="ORF">CMASS_01275</name>
    <name evidence="4" type="ORF">CMASS_08000</name>
</gene>
<dbReference type="EMBL" id="CP063189">
    <property type="protein sequence ID" value="WCZ31718.1"/>
    <property type="molecule type" value="Genomic_DNA"/>
</dbReference>
<name>A0ABY7U480_9CORY</name>
<proteinExistence type="predicted"/>
<keyword evidence="5" id="KW-1185">Reference proteome</keyword>
<evidence type="ECO:0000313" key="4">
    <source>
        <dbReference type="EMBL" id="WCZ33028.1"/>
    </source>
</evidence>
<accession>A0ABY7U480</accession>
<protein>
    <submittedName>
        <fullName evidence="1">Uncharacterized protein</fullName>
    </submittedName>
</protein>
<sequence>MLVAFVMLCWSNALELFIGIITVSTVYGKCGMLSAVTELISVVNKLPV</sequence>